<comment type="function">
    <text evidence="6">May nick specific sequences that contain T:G mispairs resulting from m5C-deamination.</text>
</comment>
<protein>
    <recommendedName>
        <fullName evidence="6">Very short patch repair endonuclease</fullName>
        <ecNumber evidence="6">3.1.-.-</ecNumber>
    </recommendedName>
</protein>
<evidence type="ECO:0000256" key="6">
    <source>
        <dbReference type="PIRNR" id="PIRNR018267"/>
    </source>
</evidence>
<evidence type="ECO:0000256" key="4">
    <source>
        <dbReference type="ARBA" id="ARBA00022801"/>
    </source>
</evidence>
<dbReference type="Proteomes" id="UP001595444">
    <property type="component" value="Unassembled WGS sequence"/>
</dbReference>
<gene>
    <name evidence="7" type="ORF">ACFOKA_01490</name>
</gene>
<dbReference type="CDD" id="cd00221">
    <property type="entry name" value="Vsr"/>
    <property type="match status" value="1"/>
</dbReference>
<dbReference type="EC" id="3.1.-.-" evidence="6"/>
<dbReference type="NCBIfam" id="TIGR00632">
    <property type="entry name" value="vsr"/>
    <property type="match status" value="1"/>
</dbReference>
<evidence type="ECO:0000313" key="8">
    <source>
        <dbReference type="Proteomes" id="UP001595444"/>
    </source>
</evidence>
<dbReference type="InterPro" id="IPR004603">
    <property type="entry name" value="DNA_mismatch_endonuc_vsr"/>
</dbReference>
<comment type="similarity">
    <text evidence="6">Belongs to the vsr family.</text>
</comment>
<reference evidence="8" key="1">
    <citation type="journal article" date="2019" name="Int. J. Syst. Evol. Microbiol.">
        <title>The Global Catalogue of Microorganisms (GCM) 10K type strain sequencing project: providing services to taxonomists for standard genome sequencing and annotation.</title>
        <authorList>
            <consortium name="The Broad Institute Genomics Platform"/>
            <consortium name="The Broad Institute Genome Sequencing Center for Infectious Disease"/>
            <person name="Wu L."/>
            <person name="Ma J."/>
        </authorList>
    </citation>
    <scope>NUCLEOTIDE SEQUENCE [LARGE SCALE GENOMIC DNA]</scope>
    <source>
        <strain evidence="8">KCTC 62164</strain>
    </source>
</reference>
<evidence type="ECO:0000313" key="7">
    <source>
        <dbReference type="EMBL" id="MFC3050571.1"/>
    </source>
</evidence>
<dbReference type="RefSeq" id="WP_194214946.1">
    <property type="nucleotide sequence ID" value="NZ_CP061205.1"/>
</dbReference>
<organism evidence="7 8">
    <name type="scientific">Kordiimonas pumila</name>
    <dbReference type="NCBI Taxonomy" id="2161677"/>
    <lineage>
        <taxon>Bacteria</taxon>
        <taxon>Pseudomonadati</taxon>
        <taxon>Pseudomonadota</taxon>
        <taxon>Alphaproteobacteria</taxon>
        <taxon>Kordiimonadales</taxon>
        <taxon>Kordiimonadaceae</taxon>
        <taxon>Kordiimonas</taxon>
    </lineage>
</organism>
<dbReference type="GO" id="GO:0004519">
    <property type="term" value="F:endonuclease activity"/>
    <property type="evidence" value="ECO:0007669"/>
    <property type="project" value="UniProtKB-KW"/>
</dbReference>
<sequence length="141" mass="16524">MVDVLTTEQRSNNMSRIRGKNTKPEMVLRSLLHRSGYRFRLHDKSLPGKPDLVLKKFKSVVFVNGCFWHRHEGCKKAAAPKTRIDFWEKKFARTIERDKEQTTALIEFGWKVITVWECELKERPEYVLRNIANNLSGGYNG</sequence>
<keyword evidence="2 6" id="KW-0255">Endonuclease</keyword>
<dbReference type="Gene3D" id="3.40.960.10">
    <property type="entry name" value="VSR Endonuclease"/>
    <property type="match status" value="1"/>
</dbReference>
<accession>A0ABV7D0N2</accession>
<dbReference type="Pfam" id="PF03852">
    <property type="entry name" value="Vsr"/>
    <property type="match status" value="1"/>
</dbReference>
<proteinExistence type="inferred from homology"/>
<comment type="caution">
    <text evidence="7">The sequence shown here is derived from an EMBL/GenBank/DDBJ whole genome shotgun (WGS) entry which is preliminary data.</text>
</comment>
<dbReference type="PIRSF" id="PIRSF018267">
    <property type="entry name" value="VSR_endonuc"/>
    <property type="match status" value="1"/>
</dbReference>
<keyword evidence="8" id="KW-1185">Reference proteome</keyword>
<evidence type="ECO:0000256" key="5">
    <source>
        <dbReference type="ARBA" id="ARBA00023204"/>
    </source>
</evidence>
<evidence type="ECO:0000256" key="1">
    <source>
        <dbReference type="ARBA" id="ARBA00022722"/>
    </source>
</evidence>
<name>A0ABV7D0N2_9PROT</name>
<evidence type="ECO:0000256" key="3">
    <source>
        <dbReference type="ARBA" id="ARBA00022763"/>
    </source>
</evidence>
<dbReference type="EMBL" id="JBHRSL010000001">
    <property type="protein sequence ID" value="MFC3050571.1"/>
    <property type="molecule type" value="Genomic_DNA"/>
</dbReference>
<dbReference type="InterPro" id="IPR011335">
    <property type="entry name" value="Restrct_endonuc-II-like"/>
</dbReference>
<keyword evidence="3 6" id="KW-0227">DNA damage</keyword>
<evidence type="ECO:0000256" key="2">
    <source>
        <dbReference type="ARBA" id="ARBA00022759"/>
    </source>
</evidence>
<keyword evidence="5 6" id="KW-0234">DNA repair</keyword>
<keyword evidence="1 6" id="KW-0540">Nuclease</keyword>
<keyword evidence="4 6" id="KW-0378">Hydrolase</keyword>
<dbReference type="SUPFAM" id="SSF52980">
    <property type="entry name" value="Restriction endonuclease-like"/>
    <property type="match status" value="1"/>
</dbReference>